<accession>A0A5J5F322</accession>
<dbReference type="AlphaFoldDB" id="A0A5J5F322"/>
<sequence length="458" mass="50935">MPPRKKRKRICYETPARKRARLARNRAAAQAAAQPAASPPASATNTPVPEATVQPKKKGKGSTETPTKTPAPKTPIKTPAPKTPAKAPAPKTPTKAPAPKTPAKTPAPKTPAKTPAPKTTEKKKTKTAGKNSTDKATAPKTTPKATTRNKNTTKATPKTTRNKNTTKATPKTTRNKNTTKATPKTTAGKGGQLVKVTKPTFEVAVNTGTLTHPGGSTWEEPDPLVFPLRRLRREDITVDLADLRERFGDEYADALDYGCEVNLPHPEVIESLNFEKNIQPRVAQLDTVSANAVENFERLPFFRMFVENHLKDIEKRKTAPRAKGPLVHMHVMERAEQVPRGYYDSALIEFHSMWAWVASSHYRRLQELLKERPWFVDRDFGLFDFIVREVIGPEILTHLIAADLGISYKQALVILCEPRAWVYGDITRRDDLMDYLFPLSDNEAANKRKKKKALAITQ</sequence>
<dbReference type="EMBL" id="VXIS01000044">
    <property type="protein sequence ID" value="KAA8910589.1"/>
    <property type="molecule type" value="Genomic_DNA"/>
</dbReference>
<evidence type="ECO:0000313" key="3">
    <source>
        <dbReference type="Proteomes" id="UP000326924"/>
    </source>
</evidence>
<proteinExistence type="predicted"/>
<feature type="region of interest" description="Disordered" evidence="1">
    <location>
        <begin position="1"/>
        <end position="190"/>
    </location>
</feature>
<organism evidence="2 3">
    <name type="scientific">Sphaerosporella brunnea</name>
    <dbReference type="NCBI Taxonomy" id="1250544"/>
    <lineage>
        <taxon>Eukaryota</taxon>
        <taxon>Fungi</taxon>
        <taxon>Dikarya</taxon>
        <taxon>Ascomycota</taxon>
        <taxon>Pezizomycotina</taxon>
        <taxon>Pezizomycetes</taxon>
        <taxon>Pezizales</taxon>
        <taxon>Pyronemataceae</taxon>
        <taxon>Sphaerosporella</taxon>
    </lineage>
</organism>
<dbReference type="Proteomes" id="UP000326924">
    <property type="component" value="Unassembled WGS sequence"/>
</dbReference>
<keyword evidence="3" id="KW-1185">Reference proteome</keyword>
<comment type="caution">
    <text evidence="2">The sequence shown here is derived from an EMBL/GenBank/DDBJ whole genome shotgun (WGS) entry which is preliminary data.</text>
</comment>
<dbReference type="InParanoid" id="A0A5J5F322"/>
<feature type="compositionally biased region" description="Low complexity" evidence="1">
    <location>
        <begin position="65"/>
        <end position="118"/>
    </location>
</feature>
<protein>
    <submittedName>
        <fullName evidence="2">Uncharacterized protein</fullName>
    </submittedName>
</protein>
<name>A0A5J5F322_9PEZI</name>
<feature type="compositionally biased region" description="Low complexity" evidence="1">
    <location>
        <begin position="135"/>
        <end position="187"/>
    </location>
</feature>
<dbReference type="PRINTS" id="PR01217">
    <property type="entry name" value="PRICHEXTENSN"/>
</dbReference>
<gene>
    <name evidence="2" type="ORF">FN846DRAFT_904841</name>
</gene>
<reference evidence="2 3" key="1">
    <citation type="submission" date="2019-09" db="EMBL/GenBank/DDBJ databases">
        <title>Draft genome of the ectomycorrhizal ascomycete Sphaerosporella brunnea.</title>
        <authorList>
            <consortium name="DOE Joint Genome Institute"/>
            <person name="Benucci G.M."/>
            <person name="Marozzi G."/>
            <person name="Antonielli L."/>
            <person name="Sanchez S."/>
            <person name="Marco P."/>
            <person name="Wang X."/>
            <person name="Falini L.B."/>
            <person name="Barry K."/>
            <person name="Haridas S."/>
            <person name="Lipzen A."/>
            <person name="Labutti K."/>
            <person name="Grigoriev I.V."/>
            <person name="Murat C."/>
            <person name="Martin F."/>
            <person name="Albertini E."/>
            <person name="Donnini D."/>
            <person name="Bonito G."/>
        </authorList>
    </citation>
    <scope>NUCLEOTIDE SEQUENCE [LARGE SCALE GENOMIC DNA]</scope>
    <source>
        <strain evidence="2 3">Sb_GMNB300</strain>
    </source>
</reference>
<evidence type="ECO:0000256" key="1">
    <source>
        <dbReference type="SAM" id="MobiDB-lite"/>
    </source>
</evidence>
<feature type="compositionally biased region" description="Low complexity" evidence="1">
    <location>
        <begin position="25"/>
        <end position="47"/>
    </location>
</feature>
<evidence type="ECO:0000313" key="2">
    <source>
        <dbReference type="EMBL" id="KAA8910589.1"/>
    </source>
</evidence>